<dbReference type="KEGG" id="mmab:HQ865_17170"/>
<dbReference type="PANTHER" id="PTHR22916">
    <property type="entry name" value="GLYCOSYLTRANSFERASE"/>
    <property type="match status" value="1"/>
</dbReference>
<evidence type="ECO:0000313" key="3">
    <source>
        <dbReference type="Proteomes" id="UP000505355"/>
    </source>
</evidence>
<evidence type="ECO:0000313" key="2">
    <source>
        <dbReference type="EMBL" id="QKJ31422.1"/>
    </source>
</evidence>
<dbReference type="EMBL" id="CP054139">
    <property type="protein sequence ID" value="QKJ31422.1"/>
    <property type="molecule type" value="Genomic_DNA"/>
</dbReference>
<dbReference type="Proteomes" id="UP000505355">
    <property type="component" value="Chromosome"/>
</dbReference>
<reference evidence="2 3" key="1">
    <citation type="submission" date="2020-05" db="EMBL/GenBank/DDBJ databases">
        <title>Mucilaginibacter mali sp. nov.</title>
        <authorList>
            <person name="Kim H.S."/>
            <person name="Lee K.C."/>
            <person name="Suh M.K."/>
            <person name="Kim J.-S."/>
            <person name="Han K.-I."/>
            <person name="Eom M.K."/>
            <person name="Shin Y.K."/>
            <person name="Lee J.-S."/>
        </authorList>
    </citation>
    <scope>NUCLEOTIDE SEQUENCE [LARGE SCALE GENOMIC DNA]</scope>
    <source>
        <strain evidence="2 3">G2-14</strain>
    </source>
</reference>
<dbReference type="RefSeq" id="WP_173416082.1">
    <property type="nucleotide sequence ID" value="NZ_CP054139.1"/>
</dbReference>
<sequence>MGAPLVSIALCTYNGAKYLREQLDTLVGQTYSYLEIVAVDDGSTDDTVAVLNEYAVRYPILKVHQNTQNLGYVKNFERAIGLCTGNYIALADQDDIWDLNKIQILLDHIGDNILIYHDSEFVDEQGTSLNRQLSQLRNFYAGDDTNVFLLENCVSGHALLFRRELLPYFTGFNSVIFHDHWLAYIACNNGSITFTPQALVKYRQHTQANTNILKQDRGAEVKKPSLKKLEDQLAMMTQFAAYPYNKDQAFKQKLLRRMQKRMDSFFSFGLAWFIFVNRDSLLFILKKSAISKFNLSLKFAWGYQLKKLFN</sequence>
<evidence type="ECO:0000259" key="1">
    <source>
        <dbReference type="Pfam" id="PF00535"/>
    </source>
</evidence>
<dbReference type="GO" id="GO:0016758">
    <property type="term" value="F:hexosyltransferase activity"/>
    <property type="evidence" value="ECO:0007669"/>
    <property type="project" value="UniProtKB-ARBA"/>
</dbReference>
<dbReference type="Gene3D" id="3.90.550.10">
    <property type="entry name" value="Spore Coat Polysaccharide Biosynthesis Protein SpsA, Chain A"/>
    <property type="match status" value="1"/>
</dbReference>
<dbReference type="Pfam" id="PF00535">
    <property type="entry name" value="Glycos_transf_2"/>
    <property type="match status" value="1"/>
</dbReference>
<keyword evidence="2" id="KW-0808">Transferase</keyword>
<dbReference type="PANTHER" id="PTHR22916:SF3">
    <property type="entry name" value="UDP-GLCNAC:BETAGAL BETA-1,3-N-ACETYLGLUCOSAMINYLTRANSFERASE-LIKE PROTEIN 1"/>
    <property type="match status" value="1"/>
</dbReference>
<name>A0A7D4UL36_9SPHI</name>
<dbReference type="InterPro" id="IPR029044">
    <property type="entry name" value="Nucleotide-diphossugar_trans"/>
</dbReference>
<accession>A0A7D4UL36</accession>
<dbReference type="CDD" id="cd04196">
    <property type="entry name" value="GT_2_like_d"/>
    <property type="match status" value="1"/>
</dbReference>
<dbReference type="AlphaFoldDB" id="A0A7D4UL36"/>
<feature type="domain" description="Glycosyltransferase 2-like" evidence="1">
    <location>
        <begin position="7"/>
        <end position="166"/>
    </location>
</feature>
<keyword evidence="3" id="KW-1185">Reference proteome</keyword>
<proteinExistence type="predicted"/>
<dbReference type="SUPFAM" id="SSF53448">
    <property type="entry name" value="Nucleotide-diphospho-sugar transferases"/>
    <property type="match status" value="1"/>
</dbReference>
<organism evidence="2 3">
    <name type="scientific">Mucilaginibacter mali</name>
    <dbReference type="NCBI Taxonomy" id="2740462"/>
    <lineage>
        <taxon>Bacteria</taxon>
        <taxon>Pseudomonadati</taxon>
        <taxon>Bacteroidota</taxon>
        <taxon>Sphingobacteriia</taxon>
        <taxon>Sphingobacteriales</taxon>
        <taxon>Sphingobacteriaceae</taxon>
        <taxon>Mucilaginibacter</taxon>
    </lineage>
</organism>
<protein>
    <submittedName>
        <fullName evidence="2">Glycosyltransferase family 2 protein</fullName>
    </submittedName>
</protein>
<dbReference type="InterPro" id="IPR001173">
    <property type="entry name" value="Glyco_trans_2-like"/>
</dbReference>
<gene>
    <name evidence="2" type="ORF">HQ865_17170</name>
</gene>